<gene>
    <name evidence="2" type="ORF">D3874_10395</name>
</gene>
<keyword evidence="1 2" id="KW-0378">Hydrolase</keyword>
<proteinExistence type="predicted"/>
<evidence type="ECO:0000256" key="1">
    <source>
        <dbReference type="ARBA" id="ARBA00022801"/>
    </source>
</evidence>
<accession>A0A418WBK0</accession>
<dbReference type="Proteomes" id="UP000284605">
    <property type="component" value="Unassembled WGS sequence"/>
</dbReference>
<dbReference type="InterPro" id="IPR050261">
    <property type="entry name" value="FrsA_esterase"/>
</dbReference>
<evidence type="ECO:0000313" key="2">
    <source>
        <dbReference type="EMBL" id="RJF87379.1"/>
    </source>
</evidence>
<evidence type="ECO:0000313" key="3">
    <source>
        <dbReference type="Proteomes" id="UP000284605"/>
    </source>
</evidence>
<dbReference type="EMBL" id="QYUK01000011">
    <property type="protein sequence ID" value="RJF87379.1"/>
    <property type="molecule type" value="Genomic_DNA"/>
</dbReference>
<sequence length="370" mass="40279">MFTFDLSPSDLFEERSKQFVAWGIPEKTIRNVQARVVDTWADGPGGWTYEWMQEATRAKAAADWLLASSLFGAARFPCLAKPNRVAALDEQVKCFLKASSRFPGQFERRLIQCNVHGEIVGVPVHIYMPKGTSALPTVLLSGGVDTGKMELHRIALMLSKLGGLRVVAMDMPGTGESNLPLTDEVDSVYRTVLDTFRGQGKIGILGVSFGGHWAAKLALRRDVDVAVNFGGPIGANDIDGAYIAGLPNGMPGIIGNAMRLKAYPDAAVADRMLQGFSLRDQGLLDQADCARMLVVNGSADPYIPLADVEVFRRYPSAEVWLLRGLGHCAAEKIARVVPGMITWLRKELHGESVGNRLFHGVALMLRPETC</sequence>
<dbReference type="PANTHER" id="PTHR22946:SF12">
    <property type="entry name" value="CONIDIAL PIGMENT BIOSYNTHESIS PROTEIN AYG1 (AFU_ORTHOLOGUE AFUA_2G17550)"/>
    <property type="match status" value="1"/>
</dbReference>
<dbReference type="PANTHER" id="PTHR22946">
    <property type="entry name" value="DIENELACTONE HYDROLASE DOMAIN-CONTAINING PROTEIN-RELATED"/>
    <property type="match status" value="1"/>
</dbReference>
<dbReference type="OrthoDB" id="217645at2"/>
<keyword evidence="3" id="KW-1185">Reference proteome</keyword>
<dbReference type="SUPFAM" id="SSF53474">
    <property type="entry name" value="alpha/beta-Hydrolases"/>
    <property type="match status" value="1"/>
</dbReference>
<reference evidence="2 3" key="1">
    <citation type="submission" date="2018-09" db="EMBL/GenBank/DDBJ databases">
        <authorList>
            <person name="Zhu H."/>
        </authorList>
    </citation>
    <scope>NUCLEOTIDE SEQUENCE [LARGE SCALE GENOMIC DNA]</scope>
    <source>
        <strain evidence="2 3">K1W22B-8</strain>
    </source>
</reference>
<dbReference type="InterPro" id="IPR010520">
    <property type="entry name" value="FrsA-like"/>
</dbReference>
<dbReference type="Gene3D" id="3.40.50.1820">
    <property type="entry name" value="alpha/beta hydrolase"/>
    <property type="match status" value="1"/>
</dbReference>
<organism evidence="2 3">
    <name type="scientific">Oleomonas cavernae</name>
    <dbReference type="NCBI Taxonomy" id="2320859"/>
    <lineage>
        <taxon>Bacteria</taxon>
        <taxon>Pseudomonadati</taxon>
        <taxon>Pseudomonadota</taxon>
        <taxon>Alphaproteobacteria</taxon>
        <taxon>Acetobacterales</taxon>
        <taxon>Acetobacteraceae</taxon>
        <taxon>Oleomonas</taxon>
    </lineage>
</organism>
<dbReference type="InterPro" id="IPR029058">
    <property type="entry name" value="AB_hydrolase_fold"/>
</dbReference>
<dbReference type="RefSeq" id="WP_119778022.1">
    <property type="nucleotide sequence ID" value="NZ_QYUK01000011.1"/>
</dbReference>
<protein>
    <submittedName>
        <fullName evidence="2">Alpha/beta fold hydrolase</fullName>
    </submittedName>
</protein>
<dbReference type="GO" id="GO:0016787">
    <property type="term" value="F:hydrolase activity"/>
    <property type="evidence" value="ECO:0007669"/>
    <property type="project" value="UniProtKB-KW"/>
</dbReference>
<name>A0A418WBK0_9PROT</name>
<dbReference type="Pfam" id="PF06500">
    <property type="entry name" value="FrsA-like"/>
    <property type="match status" value="1"/>
</dbReference>
<dbReference type="AlphaFoldDB" id="A0A418WBK0"/>
<comment type="caution">
    <text evidence="2">The sequence shown here is derived from an EMBL/GenBank/DDBJ whole genome shotgun (WGS) entry which is preliminary data.</text>
</comment>